<keyword evidence="8" id="KW-1185">Reference proteome</keyword>
<feature type="region of interest" description="Disordered" evidence="6">
    <location>
        <begin position="264"/>
        <end position="303"/>
    </location>
</feature>
<dbReference type="AlphaFoldDB" id="A0A834JDE2"/>
<comment type="caution">
    <text evidence="7">The sequence shown here is derived from an EMBL/GenBank/DDBJ whole genome shotgun (WGS) entry which is preliminary data.</text>
</comment>
<dbReference type="GO" id="GO:1990904">
    <property type="term" value="C:ribonucleoprotein complex"/>
    <property type="evidence" value="ECO:0007669"/>
    <property type="project" value="UniProtKB-KW"/>
</dbReference>
<evidence type="ECO:0000313" key="8">
    <source>
        <dbReference type="Proteomes" id="UP000617340"/>
    </source>
</evidence>
<dbReference type="GO" id="GO:0005840">
    <property type="term" value="C:ribosome"/>
    <property type="evidence" value="ECO:0007669"/>
    <property type="project" value="UniProtKB-KW"/>
</dbReference>
<keyword evidence="2" id="KW-0689">Ribosomal protein</keyword>
<keyword evidence="3" id="KW-0687">Ribonucleoprotein</keyword>
<protein>
    <recommendedName>
        <fullName evidence="4">Small ribosomal subunit protein eS6</fullName>
    </recommendedName>
    <alternativeName>
        <fullName evidence="5">40S ribosomal protein S6</fullName>
    </alternativeName>
</protein>
<name>A0A834JDE2_VESGE</name>
<reference evidence="7" key="1">
    <citation type="journal article" date="2020" name="G3 (Bethesda)">
        <title>High-Quality Assemblies for Three Invasive Social Wasps from the &lt;i&gt;Vespula&lt;/i&gt; Genus.</title>
        <authorList>
            <person name="Harrop T.W.R."/>
            <person name="Guhlin J."/>
            <person name="McLaughlin G.M."/>
            <person name="Permina E."/>
            <person name="Stockwell P."/>
            <person name="Gilligan J."/>
            <person name="Le Lec M.F."/>
            <person name="Gruber M.A.M."/>
            <person name="Quinn O."/>
            <person name="Lovegrove M."/>
            <person name="Duncan E.J."/>
            <person name="Remnant E.J."/>
            <person name="Van Eeckhoven J."/>
            <person name="Graham B."/>
            <person name="Knapp R.A."/>
            <person name="Langford K.W."/>
            <person name="Kronenberg Z."/>
            <person name="Press M.O."/>
            <person name="Eacker S.M."/>
            <person name="Wilson-Rankin E.E."/>
            <person name="Purcell J."/>
            <person name="Lester P.J."/>
            <person name="Dearden P.K."/>
        </authorList>
    </citation>
    <scope>NUCLEOTIDE SEQUENCE</scope>
    <source>
        <strain evidence="7">Linc-1</strain>
    </source>
</reference>
<dbReference type="GO" id="GO:0003735">
    <property type="term" value="F:structural constituent of ribosome"/>
    <property type="evidence" value="ECO:0007669"/>
    <property type="project" value="InterPro"/>
</dbReference>
<dbReference type="Pfam" id="PF01092">
    <property type="entry name" value="Ribosomal_S6e"/>
    <property type="match status" value="1"/>
</dbReference>
<evidence type="ECO:0000256" key="4">
    <source>
        <dbReference type="ARBA" id="ARBA00035278"/>
    </source>
</evidence>
<evidence type="ECO:0000256" key="2">
    <source>
        <dbReference type="ARBA" id="ARBA00022980"/>
    </source>
</evidence>
<dbReference type="GO" id="GO:0006412">
    <property type="term" value="P:translation"/>
    <property type="evidence" value="ECO:0007669"/>
    <property type="project" value="InterPro"/>
</dbReference>
<evidence type="ECO:0000313" key="7">
    <source>
        <dbReference type="EMBL" id="KAF7386436.1"/>
    </source>
</evidence>
<sequence>MFRDFYALIFDIMLYVVAQQRHQRARQSRHMEAHKPIRKQHCARKCLDLFTMKLNVSFPATGCQKLFEISDEHKLRMFYEKRMGAEVEADSLGDEWKGYVVRIAGGNDKQGFPMKQGILTNGRVRLLLSKGHSCYRPRRDGERKRKSVRGCIVDANLSVLALVIVKKGEQEIPGLTDTQVPRRLGPKRASKIRKLFNLTKEDDVRQFVVKRPVQKEGKKERLKAPKIQRLITPLTLQRRRHRRALKKRRCLARKEQAADYAKLLAQRQKEAKNRRKEEIKRRRSASMRDSKSSSQSAPIATQK</sequence>
<comment type="similarity">
    <text evidence="1">Belongs to the eukaryotic ribosomal protein eS6 family.</text>
</comment>
<dbReference type="SMART" id="SM01405">
    <property type="entry name" value="Ribosomal_S6e"/>
    <property type="match status" value="1"/>
</dbReference>
<evidence type="ECO:0000256" key="1">
    <source>
        <dbReference type="ARBA" id="ARBA00009312"/>
    </source>
</evidence>
<organism evidence="7 8">
    <name type="scientific">Vespula germanica</name>
    <name type="common">German yellow jacket</name>
    <name type="synonym">Paravespula germanica</name>
    <dbReference type="NCBI Taxonomy" id="30212"/>
    <lineage>
        <taxon>Eukaryota</taxon>
        <taxon>Metazoa</taxon>
        <taxon>Ecdysozoa</taxon>
        <taxon>Arthropoda</taxon>
        <taxon>Hexapoda</taxon>
        <taxon>Insecta</taxon>
        <taxon>Pterygota</taxon>
        <taxon>Neoptera</taxon>
        <taxon>Endopterygota</taxon>
        <taxon>Hymenoptera</taxon>
        <taxon>Apocrita</taxon>
        <taxon>Aculeata</taxon>
        <taxon>Vespoidea</taxon>
        <taxon>Vespidae</taxon>
        <taxon>Vespinae</taxon>
        <taxon>Vespula</taxon>
    </lineage>
</organism>
<dbReference type="PROSITE" id="PS00578">
    <property type="entry name" value="RIBOSOMAL_S6E"/>
    <property type="match status" value="1"/>
</dbReference>
<evidence type="ECO:0000256" key="6">
    <source>
        <dbReference type="SAM" id="MobiDB-lite"/>
    </source>
</evidence>
<gene>
    <name evidence="7" type="ORF">HZH68_013568</name>
</gene>
<accession>A0A834JDE2</accession>
<dbReference type="EMBL" id="JACSDZ010000015">
    <property type="protein sequence ID" value="KAF7386436.1"/>
    <property type="molecule type" value="Genomic_DNA"/>
</dbReference>
<dbReference type="InterPro" id="IPR001377">
    <property type="entry name" value="Ribosomal_eS6"/>
</dbReference>
<evidence type="ECO:0000256" key="3">
    <source>
        <dbReference type="ARBA" id="ARBA00023274"/>
    </source>
</evidence>
<dbReference type="Proteomes" id="UP000617340">
    <property type="component" value="Unassembled WGS sequence"/>
</dbReference>
<evidence type="ECO:0000256" key="5">
    <source>
        <dbReference type="ARBA" id="ARBA00035403"/>
    </source>
</evidence>
<feature type="compositionally biased region" description="Basic and acidic residues" evidence="6">
    <location>
        <begin position="267"/>
        <end position="291"/>
    </location>
</feature>
<proteinExistence type="inferred from homology"/>
<dbReference type="Gene3D" id="1.20.5.2650">
    <property type="match status" value="1"/>
</dbReference>
<dbReference type="InterPro" id="IPR018282">
    <property type="entry name" value="Ribosomal_eS6_CS"/>
</dbReference>
<dbReference type="PANTHER" id="PTHR11502">
    <property type="entry name" value="40S RIBOSOMAL PROTEIN S6"/>
    <property type="match status" value="1"/>
</dbReference>